<evidence type="ECO:0000256" key="4">
    <source>
        <dbReference type="ARBA" id="ARBA00022777"/>
    </source>
</evidence>
<gene>
    <name evidence="7" type="ORF">DSTB1V02_LOCUS4173</name>
</gene>
<dbReference type="EMBL" id="LR900116">
    <property type="protein sequence ID" value="CAD7244273.1"/>
    <property type="molecule type" value="Genomic_DNA"/>
</dbReference>
<sequence length="462" mass="51787">MLAIAAIIYQRQSKHEDSVSDQEKLEKILNALLKIERKNPLEGSPRAAIGYGGCLDVLVNATDILKCDTWDWDHVKPSHHDTIRSYLEFQETFVYFFQHGAAAERYISSKEVWHSLTKASQKINSRREGVGGNAPLMSLRFAHEGWQVLLGAMMSPRLVELLHQNISFAGSSTPEDDLHLILEYPLGAKCGPYEAPRANRFIVHSDENNPKVSALTPFGEALRTYNPHLLIVSGLQMMDNFPLQDEEKRGILKSISYQMQSMGPDTQIHFEMASFTEKEFLEDLIKYIIPHADSLGMNEQELPNLFSMLTYGNVSILSSSNPRVATTLDYMRRVFSMLSNSTGRPITRLHVHTLAYQAIVTKKGSSWKNTMPATAKASLTANRHVCGSSNVNLEKARLIMDDSFSTSQVQQERIWFNERKPVSCWEEGNLDFCIAPVLVCTEVHQTVGGGDNISAGGLILQV</sequence>
<dbReference type="PANTHER" id="PTHR21208:SF1">
    <property type="entry name" value="ADP-DEPENDENT GLUCOKINASE"/>
    <property type="match status" value="1"/>
</dbReference>
<dbReference type="Pfam" id="PF04587">
    <property type="entry name" value="ADP_PFK_GK"/>
    <property type="match status" value="1"/>
</dbReference>
<evidence type="ECO:0000256" key="6">
    <source>
        <dbReference type="ARBA" id="ARBA00023152"/>
    </source>
</evidence>
<dbReference type="GO" id="GO:0006006">
    <property type="term" value="P:glucose metabolic process"/>
    <property type="evidence" value="ECO:0007669"/>
    <property type="project" value="TreeGrafter"/>
</dbReference>
<organism evidence="7">
    <name type="scientific">Darwinula stevensoni</name>
    <dbReference type="NCBI Taxonomy" id="69355"/>
    <lineage>
        <taxon>Eukaryota</taxon>
        <taxon>Metazoa</taxon>
        <taxon>Ecdysozoa</taxon>
        <taxon>Arthropoda</taxon>
        <taxon>Crustacea</taxon>
        <taxon>Oligostraca</taxon>
        <taxon>Ostracoda</taxon>
        <taxon>Podocopa</taxon>
        <taxon>Podocopida</taxon>
        <taxon>Darwinulocopina</taxon>
        <taxon>Darwinuloidea</taxon>
        <taxon>Darwinulidae</taxon>
        <taxon>Darwinula</taxon>
    </lineage>
</organism>
<keyword evidence="2" id="KW-0808">Transferase</keyword>
<dbReference type="AlphaFoldDB" id="A0A7R9A1K4"/>
<dbReference type="OrthoDB" id="5847021at2759"/>
<dbReference type="GO" id="GO:0046872">
    <property type="term" value="F:metal ion binding"/>
    <property type="evidence" value="ECO:0007669"/>
    <property type="project" value="UniProtKB-KW"/>
</dbReference>
<evidence type="ECO:0000256" key="2">
    <source>
        <dbReference type="ARBA" id="ARBA00022679"/>
    </source>
</evidence>
<keyword evidence="3" id="KW-0479">Metal-binding</keyword>
<dbReference type="InterPro" id="IPR007666">
    <property type="entry name" value="ADP_PFK/GK"/>
</dbReference>
<keyword evidence="8" id="KW-1185">Reference proteome</keyword>
<name>A0A7R9A1K4_9CRUS</name>
<dbReference type="Proteomes" id="UP000677054">
    <property type="component" value="Unassembled WGS sequence"/>
</dbReference>
<dbReference type="GO" id="GO:0005783">
    <property type="term" value="C:endoplasmic reticulum"/>
    <property type="evidence" value="ECO:0007669"/>
    <property type="project" value="TreeGrafter"/>
</dbReference>
<protein>
    <recommendedName>
        <fullName evidence="9">ADP-dependent glucokinase</fullName>
    </recommendedName>
</protein>
<proteinExistence type="predicted"/>
<evidence type="ECO:0008006" key="9">
    <source>
        <dbReference type="Google" id="ProtNLM"/>
    </source>
</evidence>
<dbReference type="SUPFAM" id="SSF53613">
    <property type="entry name" value="Ribokinase-like"/>
    <property type="match status" value="1"/>
</dbReference>
<evidence type="ECO:0000256" key="5">
    <source>
        <dbReference type="ARBA" id="ARBA00022842"/>
    </source>
</evidence>
<dbReference type="GO" id="GO:0006096">
    <property type="term" value="P:glycolytic process"/>
    <property type="evidence" value="ECO:0007669"/>
    <property type="project" value="UniProtKB-KW"/>
</dbReference>
<dbReference type="InterPro" id="IPR029056">
    <property type="entry name" value="Ribokinase-like"/>
</dbReference>
<keyword evidence="1" id="KW-0963">Cytoplasm</keyword>
<evidence type="ECO:0000313" key="7">
    <source>
        <dbReference type="EMBL" id="CAD7244273.1"/>
    </source>
</evidence>
<dbReference type="PANTHER" id="PTHR21208">
    <property type="entry name" value="ADP-DEPENDENT GLUCOKINASE"/>
    <property type="match status" value="1"/>
</dbReference>
<dbReference type="Gene3D" id="3.40.1190.20">
    <property type="match status" value="1"/>
</dbReference>
<dbReference type="PROSITE" id="PS51255">
    <property type="entry name" value="ADPK"/>
    <property type="match status" value="1"/>
</dbReference>
<dbReference type="EMBL" id="CAJPEV010000599">
    <property type="protein sequence ID" value="CAG0886818.1"/>
    <property type="molecule type" value="Genomic_DNA"/>
</dbReference>
<keyword evidence="4" id="KW-0418">Kinase</keyword>
<keyword evidence="5" id="KW-0460">Magnesium</keyword>
<accession>A0A7R9A1K4</accession>
<keyword evidence="6" id="KW-0324">Glycolysis</keyword>
<evidence type="ECO:0000256" key="1">
    <source>
        <dbReference type="ARBA" id="ARBA00022490"/>
    </source>
</evidence>
<dbReference type="GO" id="GO:0043843">
    <property type="term" value="F:ADP-specific glucokinase activity"/>
    <property type="evidence" value="ECO:0007669"/>
    <property type="project" value="TreeGrafter"/>
</dbReference>
<evidence type="ECO:0000256" key="3">
    <source>
        <dbReference type="ARBA" id="ARBA00022723"/>
    </source>
</evidence>
<evidence type="ECO:0000313" key="8">
    <source>
        <dbReference type="Proteomes" id="UP000677054"/>
    </source>
</evidence>
<reference evidence="7" key="1">
    <citation type="submission" date="2020-11" db="EMBL/GenBank/DDBJ databases">
        <authorList>
            <person name="Tran Van P."/>
        </authorList>
    </citation>
    <scope>NUCLEOTIDE SEQUENCE</scope>
</reference>